<dbReference type="EMBL" id="JACHIV010000001">
    <property type="protein sequence ID" value="MBB5069886.1"/>
    <property type="molecule type" value="Genomic_DNA"/>
</dbReference>
<dbReference type="Proteomes" id="UP000580474">
    <property type="component" value="Unassembled WGS sequence"/>
</dbReference>
<organism evidence="1 2">
    <name type="scientific">Saccharopolyspora gloriosae</name>
    <dbReference type="NCBI Taxonomy" id="455344"/>
    <lineage>
        <taxon>Bacteria</taxon>
        <taxon>Bacillati</taxon>
        <taxon>Actinomycetota</taxon>
        <taxon>Actinomycetes</taxon>
        <taxon>Pseudonocardiales</taxon>
        <taxon>Pseudonocardiaceae</taxon>
        <taxon>Saccharopolyspora</taxon>
    </lineage>
</organism>
<evidence type="ECO:0008006" key="3">
    <source>
        <dbReference type="Google" id="ProtNLM"/>
    </source>
</evidence>
<comment type="caution">
    <text evidence="1">The sequence shown here is derived from an EMBL/GenBank/DDBJ whole genome shotgun (WGS) entry which is preliminary data.</text>
</comment>
<proteinExistence type="predicted"/>
<reference evidence="1 2" key="1">
    <citation type="submission" date="2020-08" db="EMBL/GenBank/DDBJ databases">
        <title>Sequencing the genomes of 1000 actinobacteria strains.</title>
        <authorList>
            <person name="Klenk H.-P."/>
        </authorList>
    </citation>
    <scope>NUCLEOTIDE SEQUENCE [LARGE SCALE GENOMIC DNA]</scope>
    <source>
        <strain evidence="1 2">DSM 45582</strain>
    </source>
</reference>
<keyword evidence="2" id="KW-1185">Reference proteome</keyword>
<evidence type="ECO:0000313" key="1">
    <source>
        <dbReference type="EMBL" id="MBB5069886.1"/>
    </source>
</evidence>
<dbReference type="AlphaFoldDB" id="A0A840NC67"/>
<name>A0A840NC67_9PSEU</name>
<evidence type="ECO:0000313" key="2">
    <source>
        <dbReference type="Proteomes" id="UP000580474"/>
    </source>
</evidence>
<accession>A0A840NC67</accession>
<sequence length="281" mass="31740">MPLDDRTAERIATVIVDMGGPYERKSYELEPLLARAGWVPAPEYDGTPRVRWLAEQLIEHRDDHARIERLLCRVCDPIEYDDGAEVAEEFRTILNEKLMAERLIISLVGGRPVLGEIGSDGSAQFTAPDDLDERISGLIVDTFAADLLVRRLSEARICASHGAHTMAVIGIGSLVEGLLYSVLVERDPKIRECGFTNEKGKEVSPHQVGLAMLISLAHDNGWIQFDARAFMDRVREFRNFIHPRLEMEKQSRFDDDTVMMCWAPVRALLNDLEEHLPPVPR</sequence>
<protein>
    <recommendedName>
        <fullName evidence="3">DUF4145 domain-containing protein</fullName>
    </recommendedName>
</protein>
<gene>
    <name evidence="1" type="ORF">BJ969_002974</name>
</gene>